<evidence type="ECO:0000256" key="5">
    <source>
        <dbReference type="ARBA" id="ARBA00022694"/>
    </source>
</evidence>
<evidence type="ECO:0000256" key="7">
    <source>
        <dbReference type="ARBA" id="ARBA00022741"/>
    </source>
</evidence>
<keyword evidence="8" id="KW-0067">ATP-binding</keyword>
<evidence type="ECO:0000256" key="4">
    <source>
        <dbReference type="ARBA" id="ARBA00022490"/>
    </source>
</evidence>
<keyword evidence="4" id="KW-0963">Cytoplasm</keyword>
<dbReference type="GO" id="GO:0005524">
    <property type="term" value="F:ATP binding"/>
    <property type="evidence" value="ECO:0007669"/>
    <property type="project" value="UniProtKB-KW"/>
</dbReference>
<dbReference type="EMBL" id="LANU01000003">
    <property type="protein sequence ID" value="KJV63512.1"/>
    <property type="molecule type" value="Genomic_DNA"/>
</dbReference>
<dbReference type="PANTHER" id="PTHR33540:SF2">
    <property type="entry name" value="TRNA THREONYLCARBAMOYLADENOSINE BIOSYNTHESIS PROTEIN TSAE"/>
    <property type="match status" value="1"/>
</dbReference>
<name>A0A0F3N733_9RICK</name>
<reference evidence="11 12" key="1">
    <citation type="submission" date="2015-02" db="EMBL/GenBank/DDBJ databases">
        <title>Genome Sequencing of Rickettsiales.</title>
        <authorList>
            <person name="Daugherty S.C."/>
            <person name="Su Q."/>
            <person name="Abolude K."/>
            <person name="Beier-Sexton M."/>
            <person name="Carlyon J.A."/>
            <person name="Carter R."/>
            <person name="Day N.P."/>
            <person name="Dumler S.J."/>
            <person name="Dyachenko V."/>
            <person name="Godinez A."/>
            <person name="Kurtti T.J."/>
            <person name="Lichay M."/>
            <person name="Mullins K.E."/>
            <person name="Ott S."/>
            <person name="Pappas-Brown V."/>
            <person name="Paris D.H."/>
            <person name="Patel P."/>
            <person name="Richards A.L."/>
            <person name="Sadzewicz L."/>
            <person name="Sears K."/>
            <person name="Seidman D."/>
            <person name="Sengamalay N."/>
            <person name="Stenos J."/>
            <person name="Tallon L.J."/>
            <person name="Vincent G."/>
            <person name="Fraser C.M."/>
            <person name="Munderloh U."/>
            <person name="Dunning-Hotopp J.C."/>
        </authorList>
    </citation>
    <scope>NUCLEOTIDE SEQUENCE [LARGE SCALE GENOMIC DNA]</scope>
    <source>
        <strain evidence="11 12">EmCRT</strain>
    </source>
</reference>
<keyword evidence="5" id="KW-0819">tRNA processing</keyword>
<comment type="caution">
    <text evidence="11">The sequence shown here is derived from an EMBL/GenBank/DDBJ whole genome shotgun (WGS) entry which is preliminary data.</text>
</comment>
<dbReference type="PATRIC" id="fig|1359167.3.peg.932"/>
<evidence type="ECO:0000256" key="6">
    <source>
        <dbReference type="ARBA" id="ARBA00022723"/>
    </source>
</evidence>
<dbReference type="InterPro" id="IPR003442">
    <property type="entry name" value="T6A_TsaE"/>
</dbReference>
<dbReference type="InterPro" id="IPR027417">
    <property type="entry name" value="P-loop_NTPase"/>
</dbReference>
<dbReference type="NCBIfam" id="TIGR00150">
    <property type="entry name" value="T6A_YjeE"/>
    <property type="match status" value="1"/>
</dbReference>
<keyword evidence="7" id="KW-0547">Nucleotide-binding</keyword>
<proteinExistence type="inferred from homology"/>
<evidence type="ECO:0000256" key="10">
    <source>
        <dbReference type="ARBA" id="ARBA00032441"/>
    </source>
</evidence>
<sequence>MIYNCSFKYNFVSLVFLEKLARFVALSLKKGDSISLAGDLGVGKTTFVKFLVHTLAPYEDVGSPTFSIINEYHSSKFTIYHIDLYRVNSLYEVYDLGIDCICGDGVGIIEWSGLLDDILDFNLKINIKYSTEDNLRDIEVFVNDGNKYDIFKNL</sequence>
<gene>
    <name evidence="11" type="ORF">EMUCRT_0967</name>
</gene>
<organism evidence="11 12">
    <name type="scientific">Ehrlichia cf. muris str. EmCRT</name>
    <dbReference type="NCBI Taxonomy" id="1359167"/>
    <lineage>
        <taxon>Bacteria</taxon>
        <taxon>Pseudomonadati</taxon>
        <taxon>Pseudomonadota</taxon>
        <taxon>Alphaproteobacteria</taxon>
        <taxon>Rickettsiales</taxon>
        <taxon>Anaplasmataceae</taxon>
        <taxon>Ehrlichia</taxon>
    </lineage>
</organism>
<dbReference type="SUPFAM" id="SSF52540">
    <property type="entry name" value="P-loop containing nucleoside triphosphate hydrolases"/>
    <property type="match status" value="1"/>
</dbReference>
<dbReference type="GO" id="GO:0002949">
    <property type="term" value="P:tRNA threonylcarbamoyladenosine modification"/>
    <property type="evidence" value="ECO:0007669"/>
    <property type="project" value="InterPro"/>
</dbReference>
<comment type="similarity">
    <text evidence="2">Belongs to the TsaE family.</text>
</comment>
<protein>
    <recommendedName>
        <fullName evidence="3">tRNA threonylcarbamoyladenosine biosynthesis protein TsaE</fullName>
    </recommendedName>
    <alternativeName>
        <fullName evidence="10">t(6)A37 threonylcarbamoyladenosine biosynthesis protein TsaE</fullName>
    </alternativeName>
</protein>
<evidence type="ECO:0000256" key="8">
    <source>
        <dbReference type="ARBA" id="ARBA00022840"/>
    </source>
</evidence>
<comment type="subcellular location">
    <subcellularLocation>
        <location evidence="1">Cytoplasm</location>
    </subcellularLocation>
</comment>
<keyword evidence="6" id="KW-0479">Metal-binding</keyword>
<dbReference type="GO" id="GO:0005737">
    <property type="term" value="C:cytoplasm"/>
    <property type="evidence" value="ECO:0007669"/>
    <property type="project" value="UniProtKB-SubCell"/>
</dbReference>
<dbReference type="AlphaFoldDB" id="A0A0F3N733"/>
<dbReference type="GO" id="GO:0046872">
    <property type="term" value="F:metal ion binding"/>
    <property type="evidence" value="ECO:0007669"/>
    <property type="project" value="UniProtKB-KW"/>
</dbReference>
<dbReference type="Gene3D" id="3.40.50.300">
    <property type="entry name" value="P-loop containing nucleotide triphosphate hydrolases"/>
    <property type="match status" value="1"/>
</dbReference>
<accession>A0A0F3N733</accession>
<evidence type="ECO:0000256" key="1">
    <source>
        <dbReference type="ARBA" id="ARBA00004496"/>
    </source>
</evidence>
<evidence type="ECO:0000313" key="12">
    <source>
        <dbReference type="Proteomes" id="UP000033546"/>
    </source>
</evidence>
<dbReference type="Pfam" id="PF02367">
    <property type="entry name" value="TsaE"/>
    <property type="match status" value="1"/>
</dbReference>
<dbReference type="RefSeq" id="WP_231568532.1">
    <property type="nucleotide sequence ID" value="NZ_LANU01000003.1"/>
</dbReference>
<evidence type="ECO:0000256" key="3">
    <source>
        <dbReference type="ARBA" id="ARBA00019010"/>
    </source>
</evidence>
<dbReference type="Proteomes" id="UP000033546">
    <property type="component" value="Unassembled WGS sequence"/>
</dbReference>
<evidence type="ECO:0000313" key="11">
    <source>
        <dbReference type="EMBL" id="KJV63512.1"/>
    </source>
</evidence>
<evidence type="ECO:0000256" key="9">
    <source>
        <dbReference type="ARBA" id="ARBA00022842"/>
    </source>
</evidence>
<evidence type="ECO:0000256" key="2">
    <source>
        <dbReference type="ARBA" id="ARBA00007599"/>
    </source>
</evidence>
<keyword evidence="9" id="KW-0460">Magnesium</keyword>
<dbReference type="PANTHER" id="PTHR33540">
    <property type="entry name" value="TRNA THREONYLCARBAMOYLADENOSINE BIOSYNTHESIS PROTEIN TSAE"/>
    <property type="match status" value="1"/>
</dbReference>